<dbReference type="PRINTS" id="PR00111">
    <property type="entry name" value="ABHYDROLASE"/>
</dbReference>
<dbReference type="InterPro" id="IPR029058">
    <property type="entry name" value="AB_hydrolase_fold"/>
</dbReference>
<dbReference type="SUPFAM" id="SSF53474">
    <property type="entry name" value="alpha/beta-Hydrolases"/>
    <property type="match status" value="1"/>
</dbReference>
<comment type="similarity">
    <text evidence="1">Belongs to the AB hydrolase superfamily.</text>
</comment>
<dbReference type="Gene3D" id="3.40.50.1820">
    <property type="entry name" value="alpha/beta hydrolase"/>
    <property type="match status" value="1"/>
</dbReference>
<gene>
    <name evidence="4" type="ORF">RI129_009798</name>
</gene>
<organism evidence="4 5">
    <name type="scientific">Pyrocoelia pectoralis</name>
    <dbReference type="NCBI Taxonomy" id="417401"/>
    <lineage>
        <taxon>Eukaryota</taxon>
        <taxon>Metazoa</taxon>
        <taxon>Ecdysozoa</taxon>
        <taxon>Arthropoda</taxon>
        <taxon>Hexapoda</taxon>
        <taxon>Insecta</taxon>
        <taxon>Pterygota</taxon>
        <taxon>Neoptera</taxon>
        <taxon>Endopterygota</taxon>
        <taxon>Coleoptera</taxon>
        <taxon>Polyphaga</taxon>
        <taxon>Elateriformia</taxon>
        <taxon>Elateroidea</taxon>
        <taxon>Lampyridae</taxon>
        <taxon>Lampyrinae</taxon>
        <taxon>Pyrocoelia</taxon>
    </lineage>
</organism>
<comment type="caution">
    <text evidence="4">The sequence shown here is derived from an EMBL/GenBank/DDBJ whole genome shotgun (WGS) entry which is preliminary data.</text>
</comment>
<evidence type="ECO:0000256" key="1">
    <source>
        <dbReference type="ARBA" id="ARBA00008645"/>
    </source>
</evidence>
<dbReference type="InterPro" id="IPR000073">
    <property type="entry name" value="AB_hydrolase_1"/>
</dbReference>
<reference evidence="4 5" key="1">
    <citation type="journal article" date="2024" name="Insects">
        <title>An Improved Chromosome-Level Genome Assembly of the Firefly Pyrocoelia pectoralis.</title>
        <authorList>
            <person name="Fu X."/>
            <person name="Meyer-Rochow V.B."/>
            <person name="Ballantyne L."/>
            <person name="Zhu X."/>
        </authorList>
    </citation>
    <scope>NUCLEOTIDE SEQUENCE [LARGE SCALE GENOMIC DNA]</scope>
    <source>
        <strain evidence="4">XCY_ONT2</strain>
    </source>
</reference>
<dbReference type="GO" id="GO:0016787">
    <property type="term" value="F:hydrolase activity"/>
    <property type="evidence" value="ECO:0007669"/>
    <property type="project" value="UniProtKB-KW"/>
</dbReference>
<dbReference type="Proteomes" id="UP001329430">
    <property type="component" value="Chromosome 7"/>
</dbReference>
<feature type="domain" description="AB hydrolase-1" evidence="3">
    <location>
        <begin position="35"/>
        <end position="147"/>
    </location>
</feature>
<proteinExistence type="inferred from homology"/>
<evidence type="ECO:0000259" key="3">
    <source>
        <dbReference type="Pfam" id="PF00561"/>
    </source>
</evidence>
<dbReference type="GO" id="GO:0016020">
    <property type="term" value="C:membrane"/>
    <property type="evidence" value="ECO:0007669"/>
    <property type="project" value="TreeGrafter"/>
</dbReference>
<sequence>MAFIQDNTDTYEEIKIPVPWGHIAGKWWGPKDIQPILAIHGFQDNACSFDPLAISLKKRNYSILCIDLPGHGFSSNYQKGVFYNLIWDGVYIIHRIVKHFGWNSKLTIIAHSLGGAMALNYASIFNENVQKMIALDCIAPVPDNISDVLQNFGNCIDKFLEFEETDNETLSYEYEDIRDMIMETRKNAFTSAALNTIMKRSVKPSDVEEDCYVYCRDPRLNYSQNTLMAKSDMLSLSSNVKCDILIIRAKNGVTFNEWADELLEMFKQNGCYVDVHTVFGNHYVHLNNHLAVLDHVLNFLKH</sequence>
<dbReference type="AlphaFoldDB" id="A0AAN7VA05"/>
<name>A0AAN7VA05_9COLE</name>
<keyword evidence="2" id="KW-0378">Hydrolase</keyword>
<dbReference type="EMBL" id="JAVRBK010000007">
    <property type="protein sequence ID" value="KAK5641251.1"/>
    <property type="molecule type" value="Genomic_DNA"/>
</dbReference>
<dbReference type="InterPro" id="IPR050266">
    <property type="entry name" value="AB_hydrolase_sf"/>
</dbReference>
<dbReference type="PANTHER" id="PTHR43798:SF14">
    <property type="entry name" value="SERINE HYDROLASE-LIKE PROTEIN DDB_G0286239"/>
    <property type="match status" value="1"/>
</dbReference>
<keyword evidence="5" id="KW-1185">Reference proteome</keyword>
<evidence type="ECO:0000313" key="5">
    <source>
        <dbReference type="Proteomes" id="UP001329430"/>
    </source>
</evidence>
<evidence type="ECO:0000313" key="4">
    <source>
        <dbReference type="EMBL" id="KAK5641251.1"/>
    </source>
</evidence>
<dbReference type="PANTHER" id="PTHR43798">
    <property type="entry name" value="MONOACYLGLYCEROL LIPASE"/>
    <property type="match status" value="1"/>
</dbReference>
<dbReference type="Pfam" id="PF00561">
    <property type="entry name" value="Abhydrolase_1"/>
    <property type="match status" value="1"/>
</dbReference>
<protein>
    <recommendedName>
        <fullName evidence="3">AB hydrolase-1 domain-containing protein</fullName>
    </recommendedName>
</protein>
<accession>A0AAN7VA05</accession>
<evidence type="ECO:0000256" key="2">
    <source>
        <dbReference type="ARBA" id="ARBA00022801"/>
    </source>
</evidence>